<evidence type="ECO:0000313" key="6">
    <source>
        <dbReference type="Proteomes" id="UP000000600"/>
    </source>
</evidence>
<dbReference type="CDD" id="cd00200">
    <property type="entry name" value="WD40"/>
    <property type="match status" value="1"/>
</dbReference>
<dbReference type="OrthoDB" id="2443807at2759"/>
<dbReference type="PANTHER" id="PTHR44129">
    <property type="entry name" value="WD REPEAT-CONTAINING PROTEIN POP1"/>
    <property type="match status" value="1"/>
</dbReference>
<dbReference type="SUPFAM" id="SSF141571">
    <property type="entry name" value="Pentapeptide repeat-like"/>
    <property type="match status" value="1"/>
</dbReference>
<dbReference type="HOGENOM" id="CLU_000290_0_0_1"/>
<dbReference type="InParanoid" id="A0CUR0"/>
<keyword evidence="2" id="KW-0677">Repeat</keyword>
<dbReference type="InterPro" id="IPR015943">
    <property type="entry name" value="WD40/YVTN_repeat-like_dom_sf"/>
</dbReference>
<evidence type="ECO:0000256" key="1">
    <source>
        <dbReference type="ARBA" id="ARBA00022574"/>
    </source>
</evidence>
<sequence length="4104" mass="480839">MNNVFDPNLQIYKDSQNNCPVSNILKSQPQNSQFYQLIETHDNVTIQQFEIQLRGGGCGQAKPISKVEEKLIIGVPNDLLVKLENYVSIINNKASLLIDPQQRNEVIIAFQWFMYNREHLNTCCVNQNLTQSIYTKSLNSFRELLKILPIYLRSSWFLCYQVLQICNDFLRIIYSFQIQNEDRKMELTMQQELLQDVEEFKGQLSIEQANVWNTGIEYEITLMKIMLMNCPNQFRRRKKFINKYSLAMSPTEDLIPSLIEGAKFLFLQYKDKVLYPEEVYATYYLFQTLKWSIVRQLKSQYSVYNQLKQLKDAFQQYILNSDNWIIHFSWISMIMDILAYRPILDKFEIVKGSPIEQQSMWNNLIENNLILSLPQNRNQGSAVLFQNQVKYFSKEINNLMEKQSIPKFKLISDSLLKGQFSQQINLWNFYKDFSFKNKQEITIKDYEIVLQNNDVLFIEKQIERFNSQLDELVLLYQQMKDSFTDYFTQQDNTQLQIKLLQDGYIVFRKQILDGYKQALYYLIFVMERSTIEFEKLKLLLPYFDKFKIDVQEKLKYIFQSIEEFIKVKFQAFLEDFVSNFLKVVEYLSYLSEISLNPISKKQVLDDENSKFQIQNHLNSQQNSEISLILQQCIINIKEFQQKFCFSASSIKTHDYNIKIPPLQIQAMSNTICSGQWIKILRQQLVTNFSDRFDLGQSQVANKDDIEKIYRNCTFSLSMLKLMKQFCQIHQYKINTFDQNLEEEKRLAIQEQQKIYQEFKLILIKQLTQQKEKLEYILKSKDLDKGSNNIKDKKKQLLQQIKTDYQMIQNEQENIISQQTKTIKSQVIKFMQEAQFIVLQNQNEYYDFEALNSQMEKYDNILREIQNNQGVFNNILADEKKSTLQHWIRRNKHLDFCHFCVDKILKMIKNTNKLLKLLEQLSILIINQLQLSNNEEIQVHLNTFNMQMQQVESKFQIKTSITNFIDSLKEKSQLQSCNCIVQSKKDIGLQKQQIELRNDQQIEQVESTLQETLTFFELKQQSSDKIPQNLDLLYLNIINNLCEQVKIKKSIFDVFDLSNDYKIRECLAFNLIKLQQAIKEDKIVEFSSKLIQYLWVFEKDQRVRNLLKNKELIEMISNLHQSKQNKKQNQESTAQKAFHKKQDLKEIHKLKSNLNNKLKLAYEELEQYNDNITEMSEKMDISLIFLKDISKDVNLNQVGDDIRKLRGKRYDELLEIRTQKILSQSRLAEVDSVYVQLKTIEYDPVTGEIIKSKDGVIITNLMSEQWNDFTGEVNEFIWDESKSNDVIGSSARKIEEFLWKQREINSKWIPIFVSLPTLKNPKYNLFEQALESDNYQFDKYQLREFKDAIQNKKEYIILILDSYDEMKQDCIQQNLIITNKLINDLNIDENQKQVKIIITTRREILNTLGYQTWFYGNSIRSLKEVQIQDFDKGQKSNYLIQYAELSVKRKIRAVYDFLKQISQQNFNLDEFLKIWYYVNVEVQNRIQSSYKEQSESIFENSQREDLIKRILEYSPFNYLKDEQIIGLRKDLSSLWSVYKFEKAIENVGISDLLSTPFMFEIIVQVLPNMARQQQGSVDLKNRFVQGYLNIIQKSNFSKYLQENYKNNLDQKENNQVIKPTFDGKSQKMKYYEQLNKSEFQAKATQLLDQLESLKFFQFYSITSILKIENQNLLVDNQSFSISSQDIEYVVQALKMKKLTIFEFYESFIHFYHDQQIQKLRETGKISNWESFQIDILQFSSNLALEMTKNQLSQITYQQKGKLKLTNNYNWQQNDDGWLDDYFNDSQQELDYNKLIRSCILLNAKGSIYSFTHKSIQEFYVAKYIIELLLQSGSQFLNEENLDQKYITRLMESLYNKPALNISKDHFKGVLTFINEKLSNQDNIKHILINIVKLSTNENYIFAASNSIFLLSQLDVYLGYENFSEIQLIDTNISGLSFCNADLSKSKFTNININSCNFNYANLTDVEWNNVRCKEKPFLKEDEQVKVVEFSSNGKLIASNGKGNLVSLWDVESYKVIQQLDGHQDTILAVTFSPDSKTLASASKDKTIKLWDIQNPEIKQLIFNIDYHDYQVTAIKFTSDGKKIASVDSSGIFVICNFESISEKPDDIIFQCQQEILVYTFTSDDQLIALGLDDSSIKLIHPKRRAERILIGHTGKIQALAFSKAGNRLVSACTNLLLLWDLKDKCKCQVLSFKEYQIQYLTLPNERELVIGTENYLAYGEFQYDDSAYLANIQYSYHVYLFPNSNFAVIVQDQTLLILDLNTQAIINSIYFDQEITQIDITSNEQRLIIKGKKVRYWDLNTFQEVILSNRQKNSFYNQDLIFEQCQNEIIIYDDKNQYFNQSEEQDYFNNIQITQFSLQANYQIMAMISSQSKQISLYDFKEKKLIDKQIENQKKISALAFSPCKPILSTIFEDGSLSFWNISIAPYQCQKFNEIDDGVQIEQINYSPDGSLLIIQTNDQKIRILDENNNGSEIKILDQYKPSRGTILISYDNNTLAINQRQSQDQIILWNISKNEERVLEIEDQNYSSLVFQFCPDGISLVCLSDKNIIFWNQTSGEIIVNNKLPLDSAYNSISFSKNGNLFVTGGNYIRVWRYFENKIEMINAYKPQSVISKLLLIDNDQNLIYLMERKLKITPLSKCTLKGIIPTSKKVVQFLTNGQIVTNDQSDGISIVDWKQQKSISNIKYKLNHVQFFQDGQHCIISVNMNISKQHIYSKEEIFSFTICEESYSLKLTKNDQVLILQCENTIRLFNIQDPQNIYEIQTYTNQSLEQFSWTCNNDYISYISNSDFVIREIKTQQKIKCLFPKSKILQVNSFECNNKIFIRNKEGSGIFDLISSKFEYFYELFRQSAISSDGQLIACNYQQASNGYQQSYCFKFYDIQNKKDLTVINDSKIFPIKFSKSGNLLHYYKEHNQAIVGSLDENKQLKLLCSFQCGSDVDEVSVTPAFGFIFIKQSKRLKLINLNWMSQAQIISISQKIQYFVNQNSFATSFDNLSIIIGESSQLRTHRLDLNVDNNVSRKVSGTINSLEQIDSNTISVGSYTQIYLIKLNKSEDTLLGEHDRDVTCLSYSQKMRLLASGSIDQKIFLWDVNAKKKIAVFEGHTDFVNQLSFSSDGQCLASASNDKYIKLWNIELSEQSNISKGHQKCVNQVAFSKDGLIIASCSKDHSIILWDLLEKNFIIKLEDHTQEVLCIEFSFCSKWLASVCNDGLLYFWDVKFPQETTLYFKINELYLYPNILCFSPSGCFATLSNDRGIFNNSRMQTITKIQVWSLDKIDKKDKKFKISKYMSNPICISDEDDILFQGYDNQVRVHNLSTDLTENLEGHQSEVVIIRSWDYGRQLLTIDTNNIMIIWQKINNSWKKQSQILLEPTIVQIDIIKFDYQDYLVSINSDAIIISNLNQMQKQLPFVDIDIQFQSSYLSNSQKQFILIGQDQITLIDSISGEIKSEIKNLNNSEQSIISYDDRYLAIYQRQRSMIIIVDISKKQDDMNLDFEEALKFFEFSRDDSNILYTASESCVILKWDIKNKQKEIVTKLEFQYLDYFLKFSKPCNFIVYSLNNTQLFLVNLNDQQKYQIDIQNLNGIAAFSQNEIVVALATRNCKIYLWNYEKSIIKEITLIQKQSIHDLQFINYDTELVCCQKETICIFSVQEDFSLKLKNIWQIENCDRYTFCPMHLSVFFYSYHGIKRIRSLNSGQSKILQDEQQQPLQFYSTYDGDYIVQLNQQGFIIWDLKNQKQLLNTDIWSGTNAMLIELKILVIANQHKINILDIKEILNIKLLSSIYFEKPIRSLSFAQKQAYFVCGFDKKIKVWKLLNDGQCQQVAVYDIQYIKQSNPVISANGNFIVYNQEDSQNLIRIKQLYTEELINDQINELQYSSDFQNLMTIIDGRPQLFTSTLENIKCKLDSIMTASEALSISSSSINSIFAISYRYYILIVKIIDKTKLTMIRKIECEDQCFSSVINPLGTLLIAGNQFRSIYLWDLASSDHLDKIKPILKIENQNNQLNSFTFSPNGTDFAAAIYDGSINLYSVEQIKNDQNIKQNDENQEQTQIQVAETIKKEFRLICYKSFSRQSLLLANQCIVKDSKITQNDKSIIQLFRQKGARE</sequence>
<feature type="repeat" description="WD" evidence="3">
    <location>
        <begin position="3057"/>
        <end position="3098"/>
    </location>
</feature>
<keyword evidence="4" id="KW-0175">Coiled coil</keyword>
<dbReference type="SUPFAM" id="SSF63829">
    <property type="entry name" value="Calcium-dependent phosphotriesterase"/>
    <property type="match status" value="1"/>
</dbReference>
<feature type="repeat" description="WD" evidence="3">
    <location>
        <begin position="3099"/>
        <end position="3140"/>
    </location>
</feature>
<dbReference type="SUPFAM" id="SSF101908">
    <property type="entry name" value="Putative isomerase YbhE"/>
    <property type="match status" value="2"/>
</dbReference>
<protein>
    <submittedName>
        <fullName evidence="5">Uncharacterized protein</fullName>
    </submittedName>
</protein>
<dbReference type="InterPro" id="IPR001646">
    <property type="entry name" value="5peptide_repeat"/>
</dbReference>
<reference evidence="5 6" key="1">
    <citation type="journal article" date="2006" name="Nature">
        <title>Global trends of whole-genome duplications revealed by the ciliate Paramecium tetraurelia.</title>
        <authorList>
            <consortium name="Genoscope"/>
            <person name="Aury J.-M."/>
            <person name="Jaillon O."/>
            <person name="Duret L."/>
            <person name="Noel B."/>
            <person name="Jubin C."/>
            <person name="Porcel B.M."/>
            <person name="Segurens B."/>
            <person name="Daubin V."/>
            <person name="Anthouard V."/>
            <person name="Aiach N."/>
            <person name="Arnaiz O."/>
            <person name="Billaut A."/>
            <person name="Beisson J."/>
            <person name="Blanc I."/>
            <person name="Bouhouche K."/>
            <person name="Camara F."/>
            <person name="Duharcourt S."/>
            <person name="Guigo R."/>
            <person name="Gogendeau D."/>
            <person name="Katinka M."/>
            <person name="Keller A.-M."/>
            <person name="Kissmehl R."/>
            <person name="Klotz C."/>
            <person name="Koll F."/>
            <person name="Le Moue A."/>
            <person name="Lepere C."/>
            <person name="Malinsky S."/>
            <person name="Nowacki M."/>
            <person name="Nowak J.K."/>
            <person name="Plattner H."/>
            <person name="Poulain J."/>
            <person name="Ruiz F."/>
            <person name="Serrano V."/>
            <person name="Zagulski M."/>
            <person name="Dessen P."/>
            <person name="Betermier M."/>
            <person name="Weissenbach J."/>
            <person name="Scarpelli C."/>
            <person name="Schachter V."/>
            <person name="Sperling L."/>
            <person name="Meyer E."/>
            <person name="Cohen J."/>
            <person name="Wincker P."/>
        </authorList>
    </citation>
    <scope>NUCLEOTIDE SEQUENCE [LARGE SCALE GENOMIC DNA]</scope>
    <source>
        <strain evidence="5 6">Stock d4-2</strain>
    </source>
</reference>
<dbReference type="GeneID" id="5027709"/>
<keyword evidence="1 3" id="KW-0853">WD repeat</keyword>
<evidence type="ECO:0000313" key="5">
    <source>
        <dbReference type="EMBL" id="CAK74527.1"/>
    </source>
</evidence>
<dbReference type="eggNOG" id="KOG0266">
    <property type="taxonomic scope" value="Eukaryota"/>
</dbReference>
<dbReference type="InterPro" id="IPR001680">
    <property type="entry name" value="WD40_rpt"/>
</dbReference>
<dbReference type="Pfam" id="PF00805">
    <property type="entry name" value="Pentapeptide"/>
    <property type="match status" value="1"/>
</dbReference>
<keyword evidence="6" id="KW-1185">Reference proteome</keyword>
<feature type="repeat" description="WD" evidence="3">
    <location>
        <begin position="1976"/>
        <end position="2017"/>
    </location>
</feature>
<dbReference type="SUPFAM" id="SSF50969">
    <property type="entry name" value="YVTN repeat-like/Quinoprotein amine dehydrogenase"/>
    <property type="match status" value="1"/>
</dbReference>
<proteinExistence type="predicted"/>
<dbReference type="EMBL" id="CT868185">
    <property type="protein sequence ID" value="CAK74527.1"/>
    <property type="molecule type" value="Genomic_DNA"/>
</dbReference>
<dbReference type="RefSeq" id="XP_001441924.1">
    <property type="nucleotide sequence ID" value="XM_001441887.1"/>
</dbReference>
<dbReference type="InterPro" id="IPR050349">
    <property type="entry name" value="WD_LIS1/nudF_dynein_reg"/>
</dbReference>
<dbReference type="Gene3D" id="2.130.10.10">
    <property type="entry name" value="YVTN repeat-like/Quinoprotein amine dehydrogenase"/>
    <property type="match status" value="7"/>
</dbReference>
<dbReference type="Pfam" id="PF00400">
    <property type="entry name" value="WD40"/>
    <property type="match status" value="6"/>
</dbReference>
<evidence type="ECO:0000256" key="4">
    <source>
        <dbReference type="SAM" id="Coils"/>
    </source>
</evidence>
<dbReference type="PROSITE" id="PS50294">
    <property type="entry name" value="WD_REPEATS_REGION"/>
    <property type="match status" value="5"/>
</dbReference>
<dbReference type="SMART" id="SM00320">
    <property type="entry name" value="WD40"/>
    <property type="match status" value="18"/>
</dbReference>
<dbReference type="Proteomes" id="UP000000600">
    <property type="component" value="Unassembled WGS sequence"/>
</dbReference>
<evidence type="ECO:0000256" key="2">
    <source>
        <dbReference type="ARBA" id="ARBA00022737"/>
    </source>
</evidence>
<feature type="repeat" description="WD" evidence="3">
    <location>
        <begin position="3183"/>
        <end position="3224"/>
    </location>
</feature>
<accession>A0CUR0</accession>
<dbReference type="SUPFAM" id="SSF50998">
    <property type="entry name" value="Quinoprotein alcohol dehydrogenase-like"/>
    <property type="match status" value="2"/>
</dbReference>
<name>A0CUR0_PARTE</name>
<dbReference type="Gene3D" id="2.160.20.80">
    <property type="entry name" value="E3 ubiquitin-protein ligase SopA"/>
    <property type="match status" value="1"/>
</dbReference>
<dbReference type="PROSITE" id="PS00678">
    <property type="entry name" value="WD_REPEATS_1"/>
    <property type="match status" value="6"/>
</dbReference>
<gene>
    <name evidence="5" type="ORF">GSPATT00010728001</name>
</gene>
<dbReference type="InterPro" id="IPR011047">
    <property type="entry name" value="Quinoprotein_ADH-like_sf"/>
</dbReference>
<feature type="coiled-coil region" evidence="4">
    <location>
        <begin position="1108"/>
        <end position="1177"/>
    </location>
</feature>
<dbReference type="InterPro" id="IPR019775">
    <property type="entry name" value="WD40_repeat_CS"/>
</dbReference>
<feature type="repeat" description="WD" evidence="3">
    <location>
        <begin position="2018"/>
        <end position="2059"/>
    </location>
</feature>
<dbReference type="PROSITE" id="PS50082">
    <property type="entry name" value="WD_REPEATS_2"/>
    <property type="match status" value="6"/>
</dbReference>
<feature type="repeat" description="WD" evidence="3">
    <location>
        <begin position="3141"/>
        <end position="3174"/>
    </location>
</feature>
<dbReference type="KEGG" id="ptm:GSPATT00010728001"/>
<dbReference type="InterPro" id="IPR011044">
    <property type="entry name" value="Quino_amine_DH_bsu"/>
</dbReference>
<dbReference type="eggNOG" id="KOG4155">
    <property type="taxonomic scope" value="Eukaryota"/>
</dbReference>
<organism evidence="5 6">
    <name type="scientific">Paramecium tetraurelia</name>
    <dbReference type="NCBI Taxonomy" id="5888"/>
    <lineage>
        <taxon>Eukaryota</taxon>
        <taxon>Sar</taxon>
        <taxon>Alveolata</taxon>
        <taxon>Ciliophora</taxon>
        <taxon>Intramacronucleata</taxon>
        <taxon>Oligohymenophorea</taxon>
        <taxon>Peniculida</taxon>
        <taxon>Parameciidae</taxon>
        <taxon>Paramecium</taxon>
    </lineage>
</organism>
<evidence type="ECO:0000256" key="3">
    <source>
        <dbReference type="PROSITE-ProRule" id="PRU00221"/>
    </source>
</evidence>